<evidence type="ECO:0000313" key="2">
    <source>
        <dbReference type="Proteomes" id="UP000182510"/>
    </source>
</evidence>
<accession>A0A1L3J7N1</accession>
<sequence>MSKISRLFNIDCSEAANCCNKSQYEEANMYEKMQLLFHLAFCKTCRKFSAQNKKLTQSLKKSNLQSCPEEKKQQWRDEINQQYVRDNA</sequence>
<dbReference type="KEGG" id="grl:LPB144_12280"/>
<dbReference type="Proteomes" id="UP000182510">
    <property type="component" value="Chromosome"/>
</dbReference>
<dbReference type="AlphaFoldDB" id="A0A1L3J7N1"/>
<gene>
    <name evidence="1" type="ORF">LPB144_12280</name>
</gene>
<name>A0A1L3J7N1_9FLAO</name>
<dbReference type="OrthoDB" id="1262821at2"/>
<keyword evidence="2" id="KW-1185">Reference proteome</keyword>
<protein>
    <recommendedName>
        <fullName evidence="3">Glycine dehydrogenase</fullName>
    </recommendedName>
</protein>
<evidence type="ECO:0008006" key="3">
    <source>
        <dbReference type="Google" id="ProtNLM"/>
    </source>
</evidence>
<evidence type="ECO:0000313" key="1">
    <source>
        <dbReference type="EMBL" id="APG61129.1"/>
    </source>
</evidence>
<dbReference type="EMBL" id="CP018153">
    <property type="protein sequence ID" value="APG61129.1"/>
    <property type="molecule type" value="Genomic_DNA"/>
</dbReference>
<proteinExistence type="predicted"/>
<reference evidence="1 2" key="1">
    <citation type="submission" date="2016-11" db="EMBL/GenBank/DDBJ databases">
        <title>Gramella sp. LPB0144 isolated from marine environment.</title>
        <authorList>
            <person name="Kim E."/>
            <person name="Yi H."/>
        </authorList>
    </citation>
    <scope>NUCLEOTIDE SEQUENCE [LARGE SCALE GENOMIC DNA]</scope>
    <source>
        <strain evidence="1 2">LPB0144</strain>
    </source>
</reference>
<organism evidence="1 2">
    <name type="scientific">Christiangramia salexigens</name>
    <dbReference type="NCBI Taxonomy" id="1913577"/>
    <lineage>
        <taxon>Bacteria</taxon>
        <taxon>Pseudomonadati</taxon>
        <taxon>Bacteroidota</taxon>
        <taxon>Flavobacteriia</taxon>
        <taxon>Flavobacteriales</taxon>
        <taxon>Flavobacteriaceae</taxon>
        <taxon>Christiangramia</taxon>
    </lineage>
</organism>
<dbReference type="STRING" id="1913577.LPB144_12280"/>
<dbReference type="RefSeq" id="WP_072553820.1">
    <property type="nucleotide sequence ID" value="NZ_CP018153.1"/>
</dbReference>